<evidence type="ECO:0000313" key="3">
    <source>
        <dbReference type="Proteomes" id="UP001422759"/>
    </source>
</evidence>
<keyword evidence="1" id="KW-0812">Transmembrane</keyword>
<gene>
    <name evidence="2" type="ORF">GCM10009760_52620</name>
</gene>
<dbReference type="EMBL" id="BAAANT010000040">
    <property type="protein sequence ID" value="GAA2154083.1"/>
    <property type="molecule type" value="Genomic_DNA"/>
</dbReference>
<feature type="transmembrane region" description="Helical" evidence="1">
    <location>
        <begin position="7"/>
        <end position="28"/>
    </location>
</feature>
<organism evidence="2 3">
    <name type="scientific">Kitasatospora kazusensis</name>
    <dbReference type="NCBI Taxonomy" id="407974"/>
    <lineage>
        <taxon>Bacteria</taxon>
        <taxon>Bacillati</taxon>
        <taxon>Actinomycetota</taxon>
        <taxon>Actinomycetes</taxon>
        <taxon>Kitasatosporales</taxon>
        <taxon>Streptomycetaceae</taxon>
        <taxon>Kitasatospora</taxon>
    </lineage>
</organism>
<dbReference type="RefSeq" id="WP_344468450.1">
    <property type="nucleotide sequence ID" value="NZ_BAAANT010000040.1"/>
</dbReference>
<evidence type="ECO:0000313" key="2">
    <source>
        <dbReference type="EMBL" id="GAA2154083.1"/>
    </source>
</evidence>
<feature type="transmembrane region" description="Helical" evidence="1">
    <location>
        <begin position="34"/>
        <end position="51"/>
    </location>
</feature>
<protein>
    <submittedName>
        <fullName evidence="2">Uncharacterized protein</fullName>
    </submittedName>
</protein>
<proteinExistence type="predicted"/>
<name>A0ABP5LXN8_9ACTN</name>
<keyword evidence="1" id="KW-1133">Transmembrane helix</keyword>
<dbReference type="Proteomes" id="UP001422759">
    <property type="component" value="Unassembled WGS sequence"/>
</dbReference>
<comment type="caution">
    <text evidence="2">The sequence shown here is derived from an EMBL/GenBank/DDBJ whole genome shotgun (WGS) entry which is preliminary data.</text>
</comment>
<reference evidence="3" key="1">
    <citation type="journal article" date="2019" name="Int. J. Syst. Evol. Microbiol.">
        <title>The Global Catalogue of Microorganisms (GCM) 10K type strain sequencing project: providing services to taxonomists for standard genome sequencing and annotation.</title>
        <authorList>
            <consortium name="The Broad Institute Genomics Platform"/>
            <consortium name="The Broad Institute Genome Sequencing Center for Infectious Disease"/>
            <person name="Wu L."/>
            <person name="Ma J."/>
        </authorList>
    </citation>
    <scope>NUCLEOTIDE SEQUENCE [LARGE SCALE GENOMIC DNA]</scope>
    <source>
        <strain evidence="3">JCM 14560</strain>
    </source>
</reference>
<keyword evidence="1" id="KW-0472">Membrane</keyword>
<evidence type="ECO:0000256" key="1">
    <source>
        <dbReference type="SAM" id="Phobius"/>
    </source>
</evidence>
<sequence>MNIYLSLLRTGVPALVGWLAALAARYGLDLDPSALSGVLVPLAGFAYYALFRFAEENVSPTFGWLLGYARPPQYPGGKAELPAR</sequence>
<keyword evidence="3" id="KW-1185">Reference proteome</keyword>
<accession>A0ABP5LXN8</accession>